<dbReference type="InterPro" id="IPR025234">
    <property type="entry name" value="YjzH-like"/>
</dbReference>
<name>A0ABU3VPR7_9EURY</name>
<reference evidence="1 2" key="1">
    <citation type="submission" date="2023-06" db="EMBL/GenBank/DDBJ databases">
        <title>Genome sequence of Methanimicrococcus sp. At1.</title>
        <authorList>
            <person name="Protasov E."/>
            <person name="Platt K."/>
            <person name="Poehlein A."/>
            <person name="Daniel R."/>
            <person name="Brune A."/>
        </authorList>
    </citation>
    <scope>NUCLEOTIDE SEQUENCE [LARGE SCALE GENOMIC DNA]</scope>
    <source>
        <strain evidence="1 2">At1</strain>
    </source>
</reference>
<sequence length="67" mass="7674">MSKWEYKTVTFETTGLWGGSLNVSNFDNEVNKYGQDGWEMVSCFATHQAQGKSSAVFAVFKREIEDW</sequence>
<dbReference type="Pfam" id="PF13783">
    <property type="entry name" value="DUF4177"/>
    <property type="match status" value="1"/>
</dbReference>
<comment type="caution">
    <text evidence="1">The sequence shown here is derived from an EMBL/GenBank/DDBJ whole genome shotgun (WGS) entry which is preliminary data.</text>
</comment>
<evidence type="ECO:0000313" key="2">
    <source>
        <dbReference type="Proteomes" id="UP001272052"/>
    </source>
</evidence>
<dbReference type="EMBL" id="JAWDKC010000012">
    <property type="protein sequence ID" value="MDV0445146.1"/>
    <property type="molecule type" value="Genomic_DNA"/>
</dbReference>
<gene>
    <name evidence="1" type="ORF">MmiAt1_07030</name>
</gene>
<evidence type="ECO:0008006" key="3">
    <source>
        <dbReference type="Google" id="ProtNLM"/>
    </source>
</evidence>
<organism evidence="1 2">
    <name type="scientific">Methanimicrococcus hacksteinii</name>
    <dbReference type="NCBI Taxonomy" id="3028293"/>
    <lineage>
        <taxon>Archaea</taxon>
        <taxon>Methanobacteriati</taxon>
        <taxon>Methanobacteriota</taxon>
        <taxon>Stenosarchaea group</taxon>
        <taxon>Methanomicrobia</taxon>
        <taxon>Methanosarcinales</taxon>
        <taxon>Methanosarcinaceae</taxon>
        <taxon>Methanimicrococcus</taxon>
    </lineage>
</organism>
<accession>A0ABU3VPR7</accession>
<dbReference type="RefSeq" id="WP_318785570.1">
    <property type="nucleotide sequence ID" value="NZ_JAWDKC010000012.1"/>
</dbReference>
<keyword evidence="2" id="KW-1185">Reference proteome</keyword>
<protein>
    <recommendedName>
        <fullName evidence="3">DUF4177 domain-containing protein</fullName>
    </recommendedName>
</protein>
<evidence type="ECO:0000313" key="1">
    <source>
        <dbReference type="EMBL" id="MDV0445146.1"/>
    </source>
</evidence>
<proteinExistence type="predicted"/>
<dbReference type="Proteomes" id="UP001272052">
    <property type="component" value="Unassembled WGS sequence"/>
</dbReference>